<feature type="compositionally biased region" description="Polar residues" evidence="1">
    <location>
        <begin position="16"/>
        <end position="45"/>
    </location>
</feature>
<feature type="compositionally biased region" description="Basic and acidic residues" evidence="1">
    <location>
        <begin position="671"/>
        <end position="695"/>
    </location>
</feature>
<feature type="region of interest" description="Disordered" evidence="1">
    <location>
        <begin position="1"/>
        <end position="374"/>
    </location>
</feature>
<feature type="region of interest" description="Disordered" evidence="1">
    <location>
        <begin position="553"/>
        <end position="608"/>
    </location>
</feature>
<feature type="compositionally biased region" description="Polar residues" evidence="1">
    <location>
        <begin position="716"/>
        <end position="727"/>
    </location>
</feature>
<feature type="compositionally biased region" description="Acidic residues" evidence="1">
    <location>
        <begin position="1267"/>
        <end position="1301"/>
    </location>
</feature>
<feature type="compositionally biased region" description="Polar residues" evidence="1">
    <location>
        <begin position="1052"/>
        <end position="1067"/>
    </location>
</feature>
<feature type="compositionally biased region" description="Polar residues" evidence="1">
    <location>
        <begin position="343"/>
        <end position="357"/>
    </location>
</feature>
<feature type="compositionally biased region" description="Polar residues" evidence="1">
    <location>
        <begin position="970"/>
        <end position="979"/>
    </location>
</feature>
<name>A0A4U0UDN1_9PEZI</name>
<feature type="compositionally biased region" description="Polar residues" evidence="1">
    <location>
        <begin position="650"/>
        <end position="667"/>
    </location>
</feature>
<accession>A0A4U0UDN1</accession>
<feature type="compositionally biased region" description="Low complexity" evidence="1">
    <location>
        <begin position="206"/>
        <end position="219"/>
    </location>
</feature>
<dbReference type="Proteomes" id="UP000308549">
    <property type="component" value="Unassembled WGS sequence"/>
</dbReference>
<feature type="region of interest" description="Disordered" evidence="1">
    <location>
        <begin position="390"/>
        <end position="481"/>
    </location>
</feature>
<gene>
    <name evidence="3" type="ORF">B0A50_00456</name>
</gene>
<evidence type="ECO:0000256" key="1">
    <source>
        <dbReference type="SAM" id="MobiDB-lite"/>
    </source>
</evidence>
<feature type="compositionally biased region" description="Basic and acidic residues" evidence="1">
    <location>
        <begin position="260"/>
        <end position="342"/>
    </location>
</feature>
<feature type="region of interest" description="Disordered" evidence="1">
    <location>
        <begin position="1042"/>
        <end position="1074"/>
    </location>
</feature>
<feature type="compositionally biased region" description="Basic and acidic residues" evidence="1">
    <location>
        <begin position="1302"/>
        <end position="1311"/>
    </location>
</feature>
<feature type="compositionally biased region" description="Low complexity" evidence="1">
    <location>
        <begin position="46"/>
        <end position="81"/>
    </location>
</feature>
<comment type="caution">
    <text evidence="3">The sequence shown here is derived from an EMBL/GenBank/DDBJ whole genome shotgun (WGS) entry which is preliminary data.</text>
</comment>
<feature type="compositionally biased region" description="Polar residues" evidence="1">
    <location>
        <begin position="99"/>
        <end position="128"/>
    </location>
</feature>
<feature type="compositionally biased region" description="Polar residues" evidence="1">
    <location>
        <begin position="453"/>
        <end position="476"/>
    </location>
</feature>
<evidence type="ECO:0000259" key="2">
    <source>
        <dbReference type="PROSITE" id="PS00028"/>
    </source>
</evidence>
<proteinExistence type="predicted"/>
<sequence>MSYNDQQYGNFYDPVGSQSNKQPTGYTYRASTTTASQYPSTASANYQSGGYQYGSTYGTQQYAPSTQSASNTSQAATALSSMSTAYNQPSSSSRTSQSHNNGYDQSSWGSANYNAYNPSTMQPPNRTQSNNSPLYPTSSSSSNLGRTNMPEQGQSSSNTYAQQTYQNARASATPANQQYQASYTGQPGQQPQTQSQQPQRYASPLHAVQAHQQGHGAQHSRSSAHHPSPQMASQQVQGNNRQHSASVEPAATTVNPSQVYDDRAERQRKAQIEAEKRRKREADEAARKAEEDRIAAEKRKEEEDRQAEEDQRKADAEAAKKKAADRKVQQRTQKRAEKRESKTAATALQQMASSSRVPATESEAPPVFDEESEMRAMFKKMREFNSKNPAMLAKMWEEERKAHAPQSPQQPKAGPAATLAQASSSAMPPPAQNRAASQQQFRPFQKPLPPPKQTSTAQNVATSNQPVATQSNTSLWPPQKKGALAEAAGAWLRSLPENRGKNVGADVIMKILGENPSYVQLCEALEAHGYRFERSLLARELLKAVPDGIKASAQSSRSTPLGQVNATAPQVNGGEEVPKKRGPGRPPKDKSATKERQSSFNQGPVAYGVPSFAPLADAAREVNSMNDVPTPHMQGGPVQPPSWANPYFDNESQSAAQNGSRAPSQSQPPEQKPEKKPEEPRKPPVNKEEAARKTFGDLVDLTAEDSDDDGPPKKVLQTTNGQMNGVSFQPPAPPIEKPKPGFKSFQQPMTFGDFYRPGQPPPGAAVGLGNFPSVPQAQKAPPLQPSSTQQPPAVLRPSGPSEERKQHERIKGKMLVEPIMRDRVARRSKYDSRTIARDVLLATGRHPDMRALNAHLNGMQKLLSTHGGGYETEGGRGDRSDLSTIRWDIIDPEPEMKAEAKNSVVANAGAYDMAADADDEDDNTPVAPPRVVRQTVENGDGTVSHVAVANQISSKPSKRRGRPPRASLPAAQTLSTPLRQLTGIAPNTAPGRSAATAGPPAANMSGDRPVGYSAFRQTTTDADGNIVKKKGRPVGWRKSIHSRAAQGLAPGSGTQSNQPSKLRQSQKPRAEVEPKYQVWKCRWQDCSAELHNLETLKKHVVKLHGKANANGVFECLWEGCIYSNNHCGKGKHQATPVNLGQINEWLSHVDKKHLEPVAWELGDGPRGGLSDHNATDSEAYLSDAQGRSVTPIITPRLDRHEASSTVMPAALRPPGMQAREAHHLTKDEKKAAAELEELEQQKAIIGPSMDRTGVRMANNKRRKGFLDDEDFEDEIESEGEAPHEYEDDEGDEEDGEQEDEGEQARDDVMEE</sequence>
<feature type="compositionally biased region" description="Polar residues" evidence="1">
    <location>
        <begin position="145"/>
        <end position="183"/>
    </location>
</feature>
<protein>
    <recommendedName>
        <fullName evidence="2">C2H2-type domain-containing protein</fullName>
    </recommendedName>
</protein>
<evidence type="ECO:0000313" key="4">
    <source>
        <dbReference type="Proteomes" id="UP000308549"/>
    </source>
</evidence>
<feature type="compositionally biased region" description="Low complexity" evidence="1">
    <location>
        <begin position="184"/>
        <end position="199"/>
    </location>
</feature>
<dbReference type="InterPro" id="IPR013087">
    <property type="entry name" value="Znf_C2H2_type"/>
</dbReference>
<dbReference type="EMBL" id="NAJL01000002">
    <property type="protein sequence ID" value="TKA33620.1"/>
    <property type="molecule type" value="Genomic_DNA"/>
</dbReference>
<feature type="region of interest" description="Disordered" evidence="1">
    <location>
        <begin position="1253"/>
        <end position="1311"/>
    </location>
</feature>
<evidence type="ECO:0000313" key="3">
    <source>
        <dbReference type="EMBL" id="TKA33620.1"/>
    </source>
</evidence>
<feature type="domain" description="C2H2-type" evidence="2">
    <location>
        <begin position="1081"/>
        <end position="1104"/>
    </location>
</feature>
<reference evidence="3 4" key="1">
    <citation type="submission" date="2017-03" db="EMBL/GenBank/DDBJ databases">
        <title>Genomes of endolithic fungi from Antarctica.</title>
        <authorList>
            <person name="Coleine C."/>
            <person name="Masonjones S."/>
            <person name="Stajich J.E."/>
        </authorList>
    </citation>
    <scope>NUCLEOTIDE SEQUENCE [LARGE SCALE GENOMIC DNA]</scope>
    <source>
        <strain evidence="3 4">CCFEE 6315</strain>
    </source>
</reference>
<feature type="compositionally biased region" description="Polar residues" evidence="1">
    <location>
        <begin position="553"/>
        <end position="570"/>
    </location>
</feature>
<keyword evidence="4" id="KW-1185">Reference proteome</keyword>
<feature type="compositionally biased region" description="Low complexity" evidence="1">
    <location>
        <begin position="129"/>
        <end position="144"/>
    </location>
</feature>
<feature type="compositionally biased region" description="Polar residues" evidence="1">
    <location>
        <begin position="230"/>
        <end position="245"/>
    </location>
</feature>
<feature type="region of interest" description="Disordered" evidence="1">
    <location>
        <begin position="949"/>
        <end position="1012"/>
    </location>
</feature>
<dbReference type="OrthoDB" id="5424797at2759"/>
<feature type="region of interest" description="Disordered" evidence="1">
    <location>
        <begin position="625"/>
        <end position="808"/>
    </location>
</feature>
<dbReference type="PROSITE" id="PS00028">
    <property type="entry name" value="ZINC_FINGER_C2H2_1"/>
    <property type="match status" value="1"/>
</dbReference>
<organism evidence="3 4">
    <name type="scientific">Salinomyces thailandicus</name>
    <dbReference type="NCBI Taxonomy" id="706561"/>
    <lineage>
        <taxon>Eukaryota</taxon>
        <taxon>Fungi</taxon>
        <taxon>Dikarya</taxon>
        <taxon>Ascomycota</taxon>
        <taxon>Pezizomycotina</taxon>
        <taxon>Dothideomycetes</taxon>
        <taxon>Dothideomycetidae</taxon>
        <taxon>Mycosphaerellales</taxon>
        <taxon>Teratosphaeriaceae</taxon>
        <taxon>Salinomyces</taxon>
    </lineage>
</organism>
<feature type="compositionally biased region" description="Basic and acidic residues" evidence="1">
    <location>
        <begin position="586"/>
        <end position="597"/>
    </location>
</feature>